<feature type="transmembrane region" description="Helical" evidence="1">
    <location>
        <begin position="46"/>
        <end position="67"/>
    </location>
</feature>
<feature type="domain" description="Sensor histidine kinase NatK-like C-terminal" evidence="2">
    <location>
        <begin position="335"/>
        <end position="440"/>
    </location>
</feature>
<proteinExistence type="predicted"/>
<dbReference type="InterPro" id="IPR036890">
    <property type="entry name" value="HATPase_C_sf"/>
</dbReference>
<dbReference type="GO" id="GO:0005524">
    <property type="term" value="F:ATP binding"/>
    <property type="evidence" value="ECO:0007669"/>
    <property type="project" value="UniProtKB-KW"/>
</dbReference>
<evidence type="ECO:0000313" key="3">
    <source>
        <dbReference type="EMBL" id="MEQ2636842.1"/>
    </source>
</evidence>
<protein>
    <submittedName>
        <fullName evidence="3">ATP-binding protein</fullName>
    </submittedName>
</protein>
<keyword evidence="1" id="KW-0472">Membrane</keyword>
<name>A0ABV1IE06_9ACTN</name>
<feature type="transmembrane region" description="Helical" evidence="1">
    <location>
        <begin position="135"/>
        <end position="153"/>
    </location>
</feature>
<keyword evidence="1" id="KW-0812">Transmembrane</keyword>
<dbReference type="Gene3D" id="3.30.565.10">
    <property type="entry name" value="Histidine kinase-like ATPase, C-terminal domain"/>
    <property type="match status" value="1"/>
</dbReference>
<organism evidence="3 4">
    <name type="scientific">Paratractidigestivibacter faecalis</name>
    <dbReference type="NCBI Taxonomy" id="2292441"/>
    <lineage>
        <taxon>Bacteria</taxon>
        <taxon>Bacillati</taxon>
        <taxon>Actinomycetota</taxon>
        <taxon>Coriobacteriia</taxon>
        <taxon>Coriobacteriales</taxon>
        <taxon>Atopobiaceae</taxon>
        <taxon>Paratractidigestivibacter</taxon>
    </lineage>
</organism>
<dbReference type="SUPFAM" id="SSF55874">
    <property type="entry name" value="ATPase domain of HSP90 chaperone/DNA topoisomerase II/histidine kinase"/>
    <property type="match status" value="1"/>
</dbReference>
<comment type="caution">
    <text evidence="3">The sequence shown here is derived from an EMBL/GenBank/DDBJ whole genome shotgun (WGS) entry which is preliminary data.</text>
</comment>
<dbReference type="CDD" id="cd16935">
    <property type="entry name" value="HATPase_AgrC-ComD-like"/>
    <property type="match status" value="1"/>
</dbReference>
<dbReference type="Pfam" id="PF14501">
    <property type="entry name" value="HATPase_c_5"/>
    <property type="match status" value="1"/>
</dbReference>
<evidence type="ECO:0000259" key="2">
    <source>
        <dbReference type="Pfam" id="PF14501"/>
    </source>
</evidence>
<dbReference type="Proteomes" id="UP001478817">
    <property type="component" value="Unassembled WGS sequence"/>
</dbReference>
<dbReference type="EMBL" id="JBBNGS010000001">
    <property type="protein sequence ID" value="MEQ2636842.1"/>
    <property type="molecule type" value="Genomic_DNA"/>
</dbReference>
<gene>
    <name evidence="3" type="ORF">AAAT05_00535</name>
</gene>
<dbReference type="RefSeq" id="WP_349181198.1">
    <property type="nucleotide sequence ID" value="NZ_JBBNGS010000001.1"/>
</dbReference>
<sequence length="442" mass="48472">MSVARALEGLLSARWAIQIVVTLTIPVFMLAHRLPHRPDTKLRGAVAILALFVLCVAPVATGVVRGLGITESSAVFTVLLAIYALLIMWVYDTGPWPAIFCATAGYTLQNLASGLEVLCAILASHRSSGELPEPWSIILGFGIPLVVYVVGYLSFVRQIDRNGLAGVGDKSMLAMFLVVVLVIINFDILIKSLSWGSVKYTSLILLRMVHSVLCAFVLFAEYEILYARRMSDEKAETERLLAERQRQYRLSKENIDAINIKCHDIRHQIRHFADEGDVVDREALKDIAREVNVYDSVVETGNEALDTILTEKSLACSQEGITLSCIADGAALGFMAPSDIYSFFGNALDNAIEATRAIEDPERRNISLNVARRGSMVAVSVENFYAVEPQFDGDLPRSTKGDDANHGFGVRSMRGTVERYGGTLHVGTNDGVFYLNALLPAK</sequence>
<reference evidence="3 4" key="1">
    <citation type="submission" date="2024-04" db="EMBL/GenBank/DDBJ databases">
        <title>Human intestinal bacterial collection.</title>
        <authorList>
            <person name="Pauvert C."/>
            <person name="Hitch T.C.A."/>
            <person name="Clavel T."/>
        </authorList>
    </citation>
    <scope>NUCLEOTIDE SEQUENCE [LARGE SCALE GENOMIC DNA]</scope>
    <source>
        <strain evidence="3 4">CLA-AA-H197</strain>
    </source>
</reference>
<keyword evidence="1" id="KW-1133">Transmembrane helix</keyword>
<evidence type="ECO:0000256" key="1">
    <source>
        <dbReference type="SAM" id="Phobius"/>
    </source>
</evidence>
<keyword evidence="3" id="KW-0067">ATP-binding</keyword>
<feature type="transmembrane region" description="Helical" evidence="1">
    <location>
        <begin position="15"/>
        <end position="34"/>
    </location>
</feature>
<feature type="transmembrane region" description="Helical" evidence="1">
    <location>
        <begin position="173"/>
        <end position="194"/>
    </location>
</feature>
<keyword evidence="3" id="KW-0547">Nucleotide-binding</keyword>
<keyword evidence="4" id="KW-1185">Reference proteome</keyword>
<accession>A0ABV1IE06</accession>
<dbReference type="InterPro" id="IPR032834">
    <property type="entry name" value="NatK-like_C"/>
</dbReference>
<feature type="transmembrane region" description="Helical" evidence="1">
    <location>
        <begin position="200"/>
        <end position="220"/>
    </location>
</feature>
<evidence type="ECO:0000313" key="4">
    <source>
        <dbReference type="Proteomes" id="UP001478817"/>
    </source>
</evidence>
<feature type="transmembrane region" description="Helical" evidence="1">
    <location>
        <begin position="73"/>
        <end position="91"/>
    </location>
</feature>